<dbReference type="SUPFAM" id="SSF53474">
    <property type="entry name" value="alpha/beta-Hydrolases"/>
    <property type="match status" value="1"/>
</dbReference>
<protein>
    <recommendedName>
        <fullName evidence="3">Alpha/beta hydrolase family protein</fullName>
    </recommendedName>
</protein>
<evidence type="ECO:0000313" key="1">
    <source>
        <dbReference type="EMBL" id="SFL35905.1"/>
    </source>
</evidence>
<organism evidence="1 2">
    <name type="scientific">Loktanella salsilacus</name>
    <dbReference type="NCBI Taxonomy" id="195913"/>
    <lineage>
        <taxon>Bacteria</taxon>
        <taxon>Pseudomonadati</taxon>
        <taxon>Pseudomonadota</taxon>
        <taxon>Alphaproteobacteria</taxon>
        <taxon>Rhodobacterales</taxon>
        <taxon>Roseobacteraceae</taxon>
        <taxon>Loktanella</taxon>
    </lineage>
</organism>
<reference evidence="1 2" key="1">
    <citation type="submission" date="2016-10" db="EMBL/GenBank/DDBJ databases">
        <authorList>
            <person name="de Groot N.N."/>
        </authorList>
    </citation>
    <scope>NUCLEOTIDE SEQUENCE [LARGE SCALE GENOMIC DNA]</scope>
    <source>
        <strain evidence="1 2">DSM 16199</strain>
    </source>
</reference>
<gene>
    <name evidence="1" type="ORF">SAMN04488004_11555</name>
</gene>
<dbReference type="OrthoDB" id="7247356at2"/>
<dbReference type="STRING" id="195913.SAMN04488004_11555"/>
<keyword evidence="2" id="KW-1185">Reference proteome</keyword>
<dbReference type="AlphaFoldDB" id="A0A1I4H137"/>
<accession>A0A1I4H137</accession>
<name>A0A1I4H137_9RHOB</name>
<proteinExistence type="predicted"/>
<sequence>MTEPAKITRLLDGEHLRADLVQRGADRLMVTFDYRRLDRDGFGPVVPSEQFAKAGFDQLMIATRDNDWFINADTAALESVCRDLRKNYTAAQAIGYSMGGFGAFRFSQVLGLSHVVAVSPQVSIAPQLVPFETRYRREARRFDPALGDLTAIFDGSLRGHILLDPFNLADLTHARMLQVLFPRVALVRLPGGGHPCTRILRGVQRAGLIQALALDPARGAGQVLSTHRSARASNPAYWRGLQHASAARHPVWSSIARQSAANMVDAAQDGVDEDRDSA</sequence>
<evidence type="ECO:0000313" key="2">
    <source>
        <dbReference type="Proteomes" id="UP000199550"/>
    </source>
</evidence>
<evidence type="ECO:0008006" key="3">
    <source>
        <dbReference type="Google" id="ProtNLM"/>
    </source>
</evidence>
<dbReference type="RefSeq" id="WP_090190374.1">
    <property type="nucleotide sequence ID" value="NZ_FOTF01000015.1"/>
</dbReference>
<dbReference type="Proteomes" id="UP000199550">
    <property type="component" value="Unassembled WGS sequence"/>
</dbReference>
<dbReference type="EMBL" id="FOTF01000015">
    <property type="protein sequence ID" value="SFL35905.1"/>
    <property type="molecule type" value="Genomic_DNA"/>
</dbReference>
<dbReference type="InterPro" id="IPR029058">
    <property type="entry name" value="AB_hydrolase_fold"/>
</dbReference>